<sequence>MATTEDIRPGWSLSNTHHFSVSSSSTVIINSRFTQLQITLPNTHRPLSASTTTTTANMFSKIFTAATLFTAASAGCVRPSATSSAAPSGPTTIPAGGKFGIMSLRSASPIHFAQTSAESSRLYLSAPKSDAQCAGDNNGSAVFYLKDGGLYLYTADGAPAQQLWVDASGMGQGIMGYSTGGQGIPGRASTTGFALDANNNLNFMGNGFLACPNAPNGGWSIWVAAGTSNPGGNQDCLGFSARAVENSKPFTCEYSQQK</sequence>
<reference evidence="2" key="1">
    <citation type="submission" date="2016-02" db="EMBL/GenBank/DDBJ databases">
        <title>Draft genome sequence of Microdochium bolleyi, a fungal endophyte of beachgrass.</title>
        <authorList>
            <consortium name="DOE Joint Genome Institute"/>
            <person name="David A.S."/>
            <person name="May G."/>
            <person name="Haridas S."/>
            <person name="Lim J."/>
            <person name="Wang M."/>
            <person name="Labutti K."/>
            <person name="Lipzen A."/>
            <person name="Barry K."/>
            <person name="Grigoriev I.V."/>
        </authorList>
    </citation>
    <scope>NUCLEOTIDE SEQUENCE [LARGE SCALE GENOMIC DNA]</scope>
    <source>
        <strain evidence="2">J235TASD1</strain>
    </source>
</reference>
<evidence type="ECO:0000313" key="2">
    <source>
        <dbReference type="Proteomes" id="UP000070501"/>
    </source>
</evidence>
<proteinExistence type="predicted"/>
<keyword evidence="2" id="KW-1185">Reference proteome</keyword>
<dbReference type="Proteomes" id="UP000070501">
    <property type="component" value="Unassembled WGS sequence"/>
</dbReference>
<dbReference type="EMBL" id="KQ964275">
    <property type="protein sequence ID" value="KXJ85758.1"/>
    <property type="molecule type" value="Genomic_DNA"/>
</dbReference>
<dbReference type="AlphaFoldDB" id="A0A136ILV4"/>
<name>A0A136ILV4_9PEZI</name>
<organism evidence="1 2">
    <name type="scientific">Microdochium bolleyi</name>
    <dbReference type="NCBI Taxonomy" id="196109"/>
    <lineage>
        <taxon>Eukaryota</taxon>
        <taxon>Fungi</taxon>
        <taxon>Dikarya</taxon>
        <taxon>Ascomycota</taxon>
        <taxon>Pezizomycotina</taxon>
        <taxon>Sordariomycetes</taxon>
        <taxon>Xylariomycetidae</taxon>
        <taxon>Xylariales</taxon>
        <taxon>Microdochiaceae</taxon>
        <taxon>Microdochium</taxon>
    </lineage>
</organism>
<evidence type="ECO:0008006" key="3">
    <source>
        <dbReference type="Google" id="ProtNLM"/>
    </source>
</evidence>
<dbReference type="InParanoid" id="A0A136ILV4"/>
<gene>
    <name evidence="1" type="ORF">Micbo1qcDRAFT_169147</name>
</gene>
<accession>A0A136ILV4</accession>
<protein>
    <recommendedName>
        <fullName evidence="3">Cell wall protein PhiA</fullName>
    </recommendedName>
</protein>
<evidence type="ECO:0000313" key="1">
    <source>
        <dbReference type="EMBL" id="KXJ85758.1"/>
    </source>
</evidence>
<dbReference type="OrthoDB" id="4093325at2759"/>